<name>A0A6N1VDC9_9HYPH</name>
<dbReference type="Proteomes" id="UP000509367">
    <property type="component" value="Chromosome"/>
</dbReference>
<dbReference type="AlphaFoldDB" id="A0A6N1VDC9"/>
<gene>
    <name evidence="2" type="ORF">HTY61_08695</name>
</gene>
<proteinExistence type="predicted"/>
<dbReference type="KEGG" id="orm:HTY61_08695"/>
<feature type="signal peptide" evidence="1">
    <location>
        <begin position="1"/>
        <end position="22"/>
    </location>
</feature>
<evidence type="ECO:0000256" key="1">
    <source>
        <dbReference type="SAM" id="SignalP"/>
    </source>
</evidence>
<sequence length="126" mass="13721">MRGLTKLLVLCTVLLVAGCTTINNDGPVPASYIQQTLTGRSWMWVPGGPGAGIYFGANGEGQVSWNGKVKKVKWHARDGRFCYTGSGGSCWLLYRSGGKMYSRATSGGSPYPWHPLRDTKRGNFVF</sequence>
<reference evidence="2 3" key="1">
    <citation type="submission" date="2020-06" db="EMBL/GenBank/DDBJ databases">
        <title>Oricola thermophila sp. nov. isolated from a tidal sediments.</title>
        <authorList>
            <person name="Kwon K.K."/>
            <person name="Yang S.-H."/>
            <person name="Park M.-J."/>
        </authorList>
    </citation>
    <scope>NUCLEOTIDE SEQUENCE [LARGE SCALE GENOMIC DNA]</scope>
    <source>
        <strain evidence="2 3">MEBiC13590</strain>
    </source>
</reference>
<feature type="chain" id="PRO_5026948227" description="DUF995 domain-containing protein" evidence="1">
    <location>
        <begin position="23"/>
        <end position="126"/>
    </location>
</feature>
<organism evidence="2 3">
    <name type="scientific">Oricola thermophila</name>
    <dbReference type="NCBI Taxonomy" id="2742145"/>
    <lineage>
        <taxon>Bacteria</taxon>
        <taxon>Pseudomonadati</taxon>
        <taxon>Pseudomonadota</taxon>
        <taxon>Alphaproteobacteria</taxon>
        <taxon>Hyphomicrobiales</taxon>
        <taxon>Ahrensiaceae</taxon>
        <taxon>Oricola</taxon>
    </lineage>
</organism>
<keyword evidence="3" id="KW-1185">Reference proteome</keyword>
<accession>A0A6N1VDC9</accession>
<dbReference type="RefSeq" id="WP_175276416.1">
    <property type="nucleotide sequence ID" value="NZ_CP054836.1"/>
</dbReference>
<keyword evidence="1" id="KW-0732">Signal</keyword>
<evidence type="ECO:0008006" key="4">
    <source>
        <dbReference type="Google" id="ProtNLM"/>
    </source>
</evidence>
<evidence type="ECO:0000313" key="2">
    <source>
        <dbReference type="EMBL" id="QKV18523.1"/>
    </source>
</evidence>
<protein>
    <recommendedName>
        <fullName evidence="4">DUF995 domain-containing protein</fullName>
    </recommendedName>
</protein>
<dbReference type="EMBL" id="CP054836">
    <property type="protein sequence ID" value="QKV18523.1"/>
    <property type="molecule type" value="Genomic_DNA"/>
</dbReference>
<evidence type="ECO:0000313" key="3">
    <source>
        <dbReference type="Proteomes" id="UP000509367"/>
    </source>
</evidence>
<dbReference type="PROSITE" id="PS51257">
    <property type="entry name" value="PROKAR_LIPOPROTEIN"/>
    <property type="match status" value="1"/>
</dbReference>